<reference evidence="1" key="2">
    <citation type="submission" date="2014-09" db="EMBL/GenBank/DDBJ databases">
        <authorList>
            <person name="Magalhaes I.L.F."/>
            <person name="Oliveira U."/>
            <person name="Santos F.R."/>
            <person name="Vidigal T.H.D.A."/>
            <person name="Brescovit A.D."/>
            <person name="Santos A.J."/>
        </authorList>
    </citation>
    <scope>NUCLEOTIDE SEQUENCE</scope>
    <source>
        <strain evidence="1">LMG 23848T</strain>
    </source>
</reference>
<name>A0A0U4YAL7_9PROT</name>
<dbReference type="EMBL" id="WOTE01000003">
    <property type="protein sequence ID" value="NHO39449.1"/>
    <property type="molecule type" value="Genomic_DNA"/>
</dbReference>
<accession>A0A0U4YAL7</accession>
<dbReference type="Proteomes" id="UP000657200">
    <property type="component" value="Unassembled WGS sequence"/>
</dbReference>
<dbReference type="Proteomes" id="UP000068250">
    <property type="component" value="Chromosome I"/>
</dbReference>
<evidence type="ECO:0000313" key="1">
    <source>
        <dbReference type="EMBL" id="CEF54591.1"/>
    </source>
</evidence>
<dbReference type="RefSeq" id="WP_157065292.1">
    <property type="nucleotide sequence ID" value="NZ_LN609302.1"/>
</dbReference>
<gene>
    <name evidence="1" type="ORF">AGA_865</name>
    <name evidence="2" type="ORF">GOB80_07065</name>
</gene>
<dbReference type="EMBL" id="LN609302">
    <property type="protein sequence ID" value="CEF54591.1"/>
    <property type="molecule type" value="Genomic_DNA"/>
</dbReference>
<protein>
    <submittedName>
        <fullName evidence="1">Uncharacterized protein</fullName>
    </submittedName>
</protein>
<dbReference type="Gene3D" id="1.10.10.10">
    <property type="entry name" value="Winged helix-like DNA-binding domain superfamily/Winged helix DNA-binding domain"/>
    <property type="match status" value="1"/>
</dbReference>
<dbReference type="InterPro" id="IPR036388">
    <property type="entry name" value="WH-like_DNA-bd_sf"/>
</dbReference>
<organism evidence="1 3">
    <name type="scientific">Acetobacter ghanensis</name>
    <dbReference type="NCBI Taxonomy" id="431306"/>
    <lineage>
        <taxon>Bacteria</taxon>
        <taxon>Pseudomonadati</taxon>
        <taxon>Pseudomonadota</taxon>
        <taxon>Alphaproteobacteria</taxon>
        <taxon>Acetobacterales</taxon>
        <taxon>Acetobacteraceae</taxon>
        <taxon>Acetobacter</taxon>
    </lineage>
</organism>
<dbReference type="PATRIC" id="fig|431306.5.peg.852"/>
<dbReference type="OrthoDB" id="7226238at2"/>
<reference evidence="2 4" key="3">
    <citation type="journal article" date="2020" name="Int. J. Syst. Evol. Microbiol.">
        <title>Novel acetic acid bacteria from cider fermentations: Acetobacter conturbans sp. nov. and Acetobacter fallax sp. nov.</title>
        <authorList>
            <person name="Sombolestani A.S."/>
            <person name="Cleenwerck I."/>
            <person name="Cnockaert M."/>
            <person name="Borremans W."/>
            <person name="Wieme A.D."/>
            <person name="De Vuyst L."/>
            <person name="Vandamme P."/>
        </authorList>
    </citation>
    <scope>NUCLEOTIDE SEQUENCE [LARGE SCALE GENOMIC DNA]</scope>
    <source>
        <strain evidence="2 4">LMG 23848</strain>
    </source>
</reference>
<evidence type="ECO:0000313" key="3">
    <source>
        <dbReference type="Proteomes" id="UP000068250"/>
    </source>
</evidence>
<evidence type="ECO:0000313" key="2">
    <source>
        <dbReference type="EMBL" id="NHO39449.1"/>
    </source>
</evidence>
<keyword evidence="4" id="KW-1185">Reference proteome</keyword>
<proteinExistence type="predicted"/>
<sequence length="157" mass="17087">MTAKKAGLNKLVEERNKKILALRAKGMTLKAIAEATSSGLSTVKSVVRKTEEPRRLSPPCSMSEGVERILPLVRKGMTKTAVAQHVGVSINTLANWYGVAKRIAQSENPALFQEPLAPEEKPSLRAGLGREPLPAGHPIAMDAIWRGLEKYREPLAL</sequence>
<reference evidence="3" key="1">
    <citation type="submission" date="2014-09" db="EMBL/GenBank/DDBJ databases">
        <authorList>
            <person name="Illeghems K.G."/>
        </authorList>
    </citation>
    <scope>NUCLEOTIDE SEQUENCE [LARGE SCALE GENOMIC DNA]</scope>
    <source>
        <strain evidence="3">LMG 23848T</strain>
    </source>
</reference>
<dbReference type="STRING" id="431306.AGA_865"/>
<evidence type="ECO:0000313" key="4">
    <source>
        <dbReference type="Proteomes" id="UP000657200"/>
    </source>
</evidence>
<dbReference type="AlphaFoldDB" id="A0A0U4YAL7"/>